<accession>A0A2K3NU30</accession>
<dbReference type="Proteomes" id="UP000236291">
    <property type="component" value="Unassembled WGS sequence"/>
</dbReference>
<dbReference type="GO" id="GO:0030674">
    <property type="term" value="F:protein-macromolecule adaptor activity"/>
    <property type="evidence" value="ECO:0007669"/>
    <property type="project" value="TreeGrafter"/>
</dbReference>
<gene>
    <name evidence="1" type="ORF">L195_g003014</name>
</gene>
<dbReference type="InterPro" id="IPR006966">
    <property type="entry name" value="Peroxin-3"/>
</dbReference>
<dbReference type="GO" id="GO:0005778">
    <property type="term" value="C:peroxisomal membrane"/>
    <property type="evidence" value="ECO:0007669"/>
    <property type="project" value="InterPro"/>
</dbReference>
<dbReference type="GO" id="GO:0045046">
    <property type="term" value="P:protein import into peroxisome membrane"/>
    <property type="evidence" value="ECO:0007669"/>
    <property type="project" value="TreeGrafter"/>
</dbReference>
<dbReference type="PANTHER" id="PTHR28080">
    <property type="entry name" value="PEROXISOMAL BIOGENESIS FACTOR 3"/>
    <property type="match status" value="1"/>
</dbReference>
<dbReference type="STRING" id="57577.A0A2K3NU30"/>
<protein>
    <submittedName>
        <fullName evidence="1">Peroxisome biogenesis protein 3-2-like</fullName>
    </submittedName>
</protein>
<dbReference type="PANTHER" id="PTHR28080:SF1">
    <property type="entry name" value="PEROXISOMAL BIOGENESIS FACTOR 3"/>
    <property type="match status" value="1"/>
</dbReference>
<sequence>RDFWRRHRRKIFLSAGVLGGGYCLYKLYGAHRQRLGALERELQLQREAEDLIKSQMQAHFENIQRISDATTLPHSMHNLSCRIAEDLDLSHLLERLIQGKGQPNRLTQSEKLELWGRLKILSFTRMALSVWATVMLSLYTKVQVNILGRHLYIDTARRFESSNLLTASGRPEFGTFWIYKEVSYGRIDVNVLIALYKNLWLGDLELGCVVKIDAFATQLVVKQNSTLFDQAPSGHESGDVVDGEDQQKFLGSVDFLSQHGMPALISDMEAATKEVLKGKQLTSLFNNTTFHETITQILNTFMSRGSPHFWVKYMIPEDAKLHSTTSGSNETVTSDMTEFEQLMMEAQAVISSAEFGSVVEISLKAVVDTLAELMGTTSVPLARALPQRTILRPSSSLTGVLPPPVFLSTEYYFSDHPLSSPVALSSLHTLFSSRHPSLYWISLRGSGGEDQWW</sequence>
<evidence type="ECO:0000313" key="1">
    <source>
        <dbReference type="EMBL" id="PNY06544.1"/>
    </source>
</evidence>
<name>A0A2K3NU30_TRIPR</name>
<comment type="caution">
    <text evidence="1">The sequence shown here is derived from an EMBL/GenBank/DDBJ whole genome shotgun (WGS) entry which is preliminary data.</text>
</comment>
<organism evidence="1 2">
    <name type="scientific">Trifolium pratense</name>
    <name type="common">Red clover</name>
    <dbReference type="NCBI Taxonomy" id="57577"/>
    <lineage>
        <taxon>Eukaryota</taxon>
        <taxon>Viridiplantae</taxon>
        <taxon>Streptophyta</taxon>
        <taxon>Embryophyta</taxon>
        <taxon>Tracheophyta</taxon>
        <taxon>Spermatophyta</taxon>
        <taxon>Magnoliopsida</taxon>
        <taxon>eudicotyledons</taxon>
        <taxon>Gunneridae</taxon>
        <taxon>Pentapetalae</taxon>
        <taxon>rosids</taxon>
        <taxon>fabids</taxon>
        <taxon>Fabales</taxon>
        <taxon>Fabaceae</taxon>
        <taxon>Papilionoideae</taxon>
        <taxon>50 kb inversion clade</taxon>
        <taxon>NPAAA clade</taxon>
        <taxon>Hologalegina</taxon>
        <taxon>IRL clade</taxon>
        <taxon>Trifolieae</taxon>
        <taxon>Trifolium</taxon>
    </lineage>
</organism>
<dbReference type="EMBL" id="ASHM01001364">
    <property type="protein sequence ID" value="PNY06544.1"/>
    <property type="molecule type" value="Genomic_DNA"/>
</dbReference>
<feature type="non-terminal residue" evidence="1">
    <location>
        <position position="1"/>
    </location>
</feature>
<proteinExistence type="predicted"/>
<dbReference type="AlphaFoldDB" id="A0A2K3NU30"/>
<evidence type="ECO:0000313" key="2">
    <source>
        <dbReference type="Proteomes" id="UP000236291"/>
    </source>
</evidence>
<reference evidence="1 2" key="1">
    <citation type="journal article" date="2014" name="Am. J. Bot.">
        <title>Genome assembly and annotation for red clover (Trifolium pratense; Fabaceae).</title>
        <authorList>
            <person name="Istvanek J."/>
            <person name="Jaros M."/>
            <person name="Krenek A."/>
            <person name="Repkova J."/>
        </authorList>
    </citation>
    <scope>NUCLEOTIDE SEQUENCE [LARGE SCALE GENOMIC DNA]</scope>
    <source>
        <strain evidence="2">cv. Tatra</strain>
        <tissue evidence="1">Young leaves</tissue>
    </source>
</reference>
<reference evidence="1 2" key="2">
    <citation type="journal article" date="2017" name="Front. Plant Sci.">
        <title>Gene Classification and Mining of Molecular Markers Useful in Red Clover (Trifolium pratense) Breeding.</title>
        <authorList>
            <person name="Istvanek J."/>
            <person name="Dluhosova J."/>
            <person name="Dluhos P."/>
            <person name="Patkova L."/>
            <person name="Nedelnik J."/>
            <person name="Repkova J."/>
        </authorList>
    </citation>
    <scope>NUCLEOTIDE SEQUENCE [LARGE SCALE GENOMIC DNA]</scope>
    <source>
        <strain evidence="2">cv. Tatra</strain>
        <tissue evidence="1">Young leaves</tissue>
    </source>
</reference>
<dbReference type="Pfam" id="PF04882">
    <property type="entry name" value="Peroxin-3"/>
    <property type="match status" value="1"/>
</dbReference>